<dbReference type="PANTHER" id="PTHR42924:SF3">
    <property type="entry name" value="POLYMERASE_HISTIDINOL PHOSPHATASE N-TERMINAL DOMAIN-CONTAINING PROTEIN"/>
    <property type="match status" value="1"/>
</dbReference>
<dbReference type="KEGG" id="dcp:RN607_11230"/>
<protein>
    <submittedName>
        <fullName evidence="2">PHP domain-containing protein</fullName>
    </submittedName>
</protein>
<dbReference type="Pfam" id="PF02811">
    <property type="entry name" value="PHP"/>
    <property type="match status" value="1"/>
</dbReference>
<dbReference type="CDD" id="cd07438">
    <property type="entry name" value="PHP_HisPPase_AMP"/>
    <property type="match status" value="1"/>
</dbReference>
<reference evidence="2" key="1">
    <citation type="submission" date="2023-09" db="EMBL/GenBank/DDBJ databases">
        <title>Demequina sp. a novel bacteria isolated from Capsicum annuum.</title>
        <authorList>
            <person name="Humaira Z."/>
            <person name="Lee J."/>
            <person name="Cho D."/>
        </authorList>
    </citation>
    <scope>NUCLEOTIDE SEQUENCE</scope>
    <source>
        <strain evidence="2">PMTSA13</strain>
    </source>
</reference>
<dbReference type="SUPFAM" id="SSF89550">
    <property type="entry name" value="PHP domain-like"/>
    <property type="match status" value="1"/>
</dbReference>
<dbReference type="InterPro" id="IPR004013">
    <property type="entry name" value="PHP_dom"/>
</dbReference>
<feature type="domain" description="Polymerase/histidinol phosphatase N-terminal" evidence="1">
    <location>
        <begin position="3"/>
        <end position="68"/>
    </location>
</feature>
<evidence type="ECO:0000259" key="1">
    <source>
        <dbReference type="SMART" id="SM00481"/>
    </source>
</evidence>
<dbReference type="AlphaFoldDB" id="A0AA96FAI9"/>
<dbReference type="PANTHER" id="PTHR42924">
    <property type="entry name" value="EXONUCLEASE"/>
    <property type="match status" value="1"/>
</dbReference>
<dbReference type="Gene3D" id="3.20.20.140">
    <property type="entry name" value="Metal-dependent hydrolases"/>
    <property type="match status" value="1"/>
</dbReference>
<dbReference type="RefSeq" id="WP_313542663.1">
    <property type="nucleotide sequence ID" value="NZ_CP134880.1"/>
</dbReference>
<dbReference type="EMBL" id="CP134880">
    <property type="protein sequence ID" value="WNM26763.1"/>
    <property type="molecule type" value="Genomic_DNA"/>
</dbReference>
<evidence type="ECO:0000313" key="2">
    <source>
        <dbReference type="EMBL" id="WNM26763.1"/>
    </source>
</evidence>
<dbReference type="GO" id="GO:0035312">
    <property type="term" value="F:5'-3' DNA exonuclease activity"/>
    <property type="evidence" value="ECO:0007669"/>
    <property type="project" value="TreeGrafter"/>
</dbReference>
<dbReference type="GO" id="GO:0004534">
    <property type="term" value="F:5'-3' RNA exonuclease activity"/>
    <property type="evidence" value="ECO:0007669"/>
    <property type="project" value="TreeGrafter"/>
</dbReference>
<name>A0AA96FAI9_9MICO</name>
<dbReference type="SMART" id="SM00481">
    <property type="entry name" value="POLIIIAc"/>
    <property type="match status" value="1"/>
</dbReference>
<dbReference type="Proteomes" id="UP001303408">
    <property type="component" value="Chromosome"/>
</dbReference>
<proteinExistence type="predicted"/>
<sequence>MRIDLHTHSTVSDGTGSPAQVMREAAEAGLDVVALADHDAMDGWDEAQDAADAHGLWLVPAIEVSARHHWVSVHMLAYWPRRDDATLRDMLARTQEARVGRAREIVERVAVDYPLEWEDVVERAGASATVGRPHIADALVARGAFQTRDEVFVHVLKNGSPYYVPHYAPEVAEAIGVIRAAGGVPVFAHPGAHARGRTVPDRAIAELAAAGLAGLEVDHRDHDDATRAHLAQLAERYGLLRTGSSDYHGTGKLNRLGENVTSPEVLAALQAQRG</sequence>
<dbReference type="Gene3D" id="1.10.150.650">
    <property type="match status" value="1"/>
</dbReference>
<organism evidence="2">
    <name type="scientific">Demequina capsici</name>
    <dbReference type="NCBI Taxonomy" id="3075620"/>
    <lineage>
        <taxon>Bacteria</taxon>
        <taxon>Bacillati</taxon>
        <taxon>Actinomycetota</taxon>
        <taxon>Actinomycetes</taxon>
        <taxon>Micrococcales</taxon>
        <taxon>Demequinaceae</taxon>
        <taxon>Demequina</taxon>
    </lineage>
</organism>
<dbReference type="InterPro" id="IPR052018">
    <property type="entry name" value="PHP_domain"/>
</dbReference>
<dbReference type="InterPro" id="IPR003141">
    <property type="entry name" value="Pol/His_phosphatase_N"/>
</dbReference>
<accession>A0AA96FAI9</accession>
<gene>
    <name evidence="2" type="ORF">RN607_11230</name>
</gene>
<dbReference type="InterPro" id="IPR016195">
    <property type="entry name" value="Pol/histidinol_Pase-like"/>
</dbReference>